<feature type="domain" description="Haemolysin activator HlyB C-terminal" evidence="2">
    <location>
        <begin position="235"/>
        <end position="559"/>
    </location>
</feature>
<dbReference type="OrthoDB" id="572300at2"/>
<protein>
    <submittedName>
        <fullName evidence="3">ShlB/FhaC/HecB family hemolysin secretion/activation protein</fullName>
    </submittedName>
</protein>
<sequence length="598" mass="65624">MIKNKKDIRLAYLSGFTAGFIFLLANFSQSANAQNLDNLVPEKVPQMVSPPVGDSPQSLERVADFGAAEGETVILDKLEGLIFLETTEGLIANPSAYMGGRQLDVSKFPHLQDESFEMIANTFLGLPISAESLRRLQQVTRIHLRQLGHSFTLVFLPEQDITDGYIQVVLMESRFSGEIDVEGNRYFSDEQYQKWIRQADDGAIDAQALDKDIAWINRNPFRAASVVASPGSERGTTKLVIQAREIEPVRFFVGANNTGTQSTTEERALAGFNWGNAFGLGHQLTMQVTTDQGFEHSKSLSGSYTMDLPWRHSLNVSAAYSETDGIVAEPFNLEGKSSQLALGYTLPLTPAINDRLTQNLTFGFDFKSSDNNFDFADIPITDNVTEVVQLKAQYSGALSDKYGSTSGSLAITASPGGVTSRNEDEFFSLSRANASADYIYSTLNVNRRTPLSGPMDGWTWTARIKAQLASHNLIGSEQFGAGGSGSVRGYEEGEVFGDEGFLFSQELVAPPLQLAERLGLTMRDSLSLYVFQDYAQTRSVEKLPGEKNFKLHSLGLGFRYQLSQLLTAQAAWGFQLRDSGSSNTGDNDNLHVSVQVSF</sequence>
<dbReference type="Proteomes" id="UP000319732">
    <property type="component" value="Unassembled WGS sequence"/>
</dbReference>
<evidence type="ECO:0000313" key="4">
    <source>
        <dbReference type="Proteomes" id="UP000319732"/>
    </source>
</evidence>
<dbReference type="AlphaFoldDB" id="A0A545TZH3"/>
<feature type="signal peptide" evidence="1">
    <location>
        <begin position="1"/>
        <end position="33"/>
    </location>
</feature>
<dbReference type="PANTHER" id="PTHR34597">
    <property type="entry name" value="SLR1661 PROTEIN"/>
    <property type="match status" value="1"/>
</dbReference>
<dbReference type="PANTHER" id="PTHR34597:SF3">
    <property type="entry name" value="OUTER MEMBRANE TRANSPORTER CDIB"/>
    <property type="match status" value="1"/>
</dbReference>
<dbReference type="InterPro" id="IPR005565">
    <property type="entry name" value="Hemolysn_activator_HlyB_C"/>
</dbReference>
<dbReference type="GO" id="GO:0046819">
    <property type="term" value="P:protein secretion by the type V secretion system"/>
    <property type="evidence" value="ECO:0007669"/>
    <property type="project" value="TreeGrafter"/>
</dbReference>
<accession>A0A545TZH3</accession>
<comment type="caution">
    <text evidence="3">The sequence shown here is derived from an EMBL/GenBank/DDBJ whole genome shotgun (WGS) entry which is preliminary data.</text>
</comment>
<reference evidence="3 4" key="1">
    <citation type="submission" date="2019-06" db="EMBL/GenBank/DDBJ databases">
        <title>Whole genome sequence for Cellvibrionaceae sp. R142.</title>
        <authorList>
            <person name="Wang G."/>
        </authorList>
    </citation>
    <scope>NUCLEOTIDE SEQUENCE [LARGE SCALE GENOMIC DNA]</scope>
    <source>
        <strain evidence="3 4">R142</strain>
    </source>
</reference>
<organism evidence="3 4">
    <name type="scientific">Exilibacterium tricleocarpae</name>
    <dbReference type="NCBI Taxonomy" id="2591008"/>
    <lineage>
        <taxon>Bacteria</taxon>
        <taxon>Pseudomonadati</taxon>
        <taxon>Pseudomonadota</taxon>
        <taxon>Gammaproteobacteria</taxon>
        <taxon>Cellvibrionales</taxon>
        <taxon>Cellvibrionaceae</taxon>
        <taxon>Exilibacterium</taxon>
    </lineage>
</organism>
<evidence type="ECO:0000256" key="1">
    <source>
        <dbReference type="SAM" id="SignalP"/>
    </source>
</evidence>
<feature type="chain" id="PRO_5022142834" evidence="1">
    <location>
        <begin position="34"/>
        <end position="598"/>
    </location>
</feature>
<dbReference type="EMBL" id="VHSG01000007">
    <property type="protein sequence ID" value="TQV82620.1"/>
    <property type="molecule type" value="Genomic_DNA"/>
</dbReference>
<proteinExistence type="predicted"/>
<dbReference type="Gene3D" id="2.40.160.50">
    <property type="entry name" value="membrane protein fhac: a member of the omp85/tpsb transporter family"/>
    <property type="match status" value="1"/>
</dbReference>
<dbReference type="GO" id="GO:0008320">
    <property type="term" value="F:protein transmembrane transporter activity"/>
    <property type="evidence" value="ECO:0007669"/>
    <property type="project" value="TreeGrafter"/>
</dbReference>
<dbReference type="GO" id="GO:0098046">
    <property type="term" value="C:type V protein secretion system complex"/>
    <property type="evidence" value="ECO:0007669"/>
    <property type="project" value="TreeGrafter"/>
</dbReference>
<dbReference type="RefSeq" id="WP_142903636.1">
    <property type="nucleotide sequence ID" value="NZ_ML660090.1"/>
</dbReference>
<keyword evidence="1" id="KW-0732">Signal</keyword>
<keyword evidence="4" id="KW-1185">Reference proteome</keyword>
<dbReference type="Pfam" id="PF03865">
    <property type="entry name" value="ShlB"/>
    <property type="match status" value="1"/>
</dbReference>
<evidence type="ECO:0000313" key="3">
    <source>
        <dbReference type="EMBL" id="TQV82620.1"/>
    </source>
</evidence>
<gene>
    <name evidence="3" type="ORF">FKG94_07785</name>
</gene>
<name>A0A545TZH3_9GAMM</name>
<dbReference type="InterPro" id="IPR051544">
    <property type="entry name" value="TPS_OM_transporter"/>
</dbReference>
<evidence type="ECO:0000259" key="2">
    <source>
        <dbReference type="Pfam" id="PF03865"/>
    </source>
</evidence>